<dbReference type="InterPro" id="IPR003959">
    <property type="entry name" value="ATPase_AAA_core"/>
</dbReference>
<accession>A0A7C5L8T0</accession>
<protein>
    <submittedName>
        <fullName evidence="3">DUF2813 domain-containing protein</fullName>
    </submittedName>
</protein>
<comment type="caution">
    <text evidence="3">The sequence shown here is derived from an EMBL/GenBank/DDBJ whole genome shotgun (WGS) entry which is preliminary data.</text>
</comment>
<feature type="domain" description="ATPase AAA-type core" evidence="2">
    <location>
        <begin position="213"/>
        <end position="313"/>
    </location>
</feature>
<dbReference type="PANTHER" id="PTHR43581:SF4">
    <property type="entry name" value="ATP_GTP PHOSPHATASE"/>
    <property type="match status" value="1"/>
</dbReference>
<dbReference type="InterPro" id="IPR051396">
    <property type="entry name" value="Bact_Antivir_Def_Nuclease"/>
</dbReference>
<sequence>MWINRLDVENFRGIGEMKLDTKPINVFVGRNNTGKSSVLEAATLAATSPTGYADALNNDLLPPILGKETSLSYWVKMGYKEARIKLEAKNATTRELFINYCEKDLPELGRDQARNLIVQHVYRELTSHYDTREKADMMKRRLDKLMSLPKLCLMDISSENMVIVVQELEQLSIIARDRPAPSNVFYVGTVYKPSLTMLYNKLVQSGLIQNTLMTLREQISYLTDLRTIGDKLFVFLDGLDKPLPVSLTGDGFQVLLRSAFAAALAKDGLLVLEEPEANLHPGFIELVTSHLAEYTKKYQMQVFLSTHNLEFLESLLEKAEDITQVVRMYLVGGEIDYEVLSGEEASTEVKELEMDLRGA</sequence>
<dbReference type="EMBL" id="DRWN01000070">
    <property type="protein sequence ID" value="HHK69202.1"/>
    <property type="molecule type" value="Genomic_DNA"/>
</dbReference>
<dbReference type="PANTHER" id="PTHR43581">
    <property type="entry name" value="ATP/GTP PHOSPHATASE"/>
    <property type="match status" value="1"/>
</dbReference>
<dbReference type="AlphaFoldDB" id="A0A7C5L8T0"/>
<dbReference type="Pfam" id="PF13304">
    <property type="entry name" value="AAA_21"/>
    <property type="match status" value="1"/>
</dbReference>
<dbReference type="InterPro" id="IPR041685">
    <property type="entry name" value="AAA_GajA/Old/RecF-like"/>
</dbReference>
<dbReference type="GO" id="GO:0016887">
    <property type="term" value="F:ATP hydrolysis activity"/>
    <property type="evidence" value="ECO:0007669"/>
    <property type="project" value="InterPro"/>
</dbReference>
<dbReference type="InterPro" id="IPR027417">
    <property type="entry name" value="P-loop_NTPase"/>
</dbReference>
<proteinExistence type="predicted"/>
<evidence type="ECO:0000313" key="3">
    <source>
        <dbReference type="EMBL" id="HHK69202.1"/>
    </source>
</evidence>
<dbReference type="Gene3D" id="3.40.50.300">
    <property type="entry name" value="P-loop containing nucleotide triphosphate hydrolases"/>
    <property type="match status" value="1"/>
</dbReference>
<feature type="domain" description="Endonuclease GajA/Old nuclease/RecF-like AAA" evidence="1">
    <location>
        <begin position="1"/>
        <end position="102"/>
    </location>
</feature>
<name>A0A7C5L8T0_CALS0</name>
<gene>
    <name evidence="3" type="ORF">ENM11_08700</name>
</gene>
<dbReference type="SUPFAM" id="SSF52540">
    <property type="entry name" value="P-loop containing nucleoside triphosphate hydrolases"/>
    <property type="match status" value="1"/>
</dbReference>
<reference evidence="3" key="1">
    <citation type="journal article" date="2020" name="mSystems">
        <title>Genome- and Community-Level Interaction Insights into Carbon Utilization and Element Cycling Functions of Hydrothermarchaeota in Hydrothermal Sediment.</title>
        <authorList>
            <person name="Zhou Z."/>
            <person name="Liu Y."/>
            <person name="Xu W."/>
            <person name="Pan J."/>
            <person name="Luo Z.H."/>
            <person name="Li M."/>
        </authorList>
    </citation>
    <scope>NUCLEOTIDE SEQUENCE [LARGE SCALE GENOMIC DNA]</scope>
    <source>
        <strain evidence="3">SpSt-1056</strain>
    </source>
</reference>
<evidence type="ECO:0000259" key="2">
    <source>
        <dbReference type="Pfam" id="PF13304"/>
    </source>
</evidence>
<evidence type="ECO:0000259" key="1">
    <source>
        <dbReference type="Pfam" id="PF13175"/>
    </source>
</evidence>
<organism evidence="3">
    <name type="scientific">Caldiarchaeum subterraneum</name>
    <dbReference type="NCBI Taxonomy" id="311458"/>
    <lineage>
        <taxon>Archaea</taxon>
        <taxon>Nitrososphaerota</taxon>
        <taxon>Candidatus Caldarchaeales</taxon>
        <taxon>Candidatus Caldarchaeaceae</taxon>
        <taxon>Candidatus Caldarchaeum</taxon>
    </lineage>
</organism>
<dbReference type="GO" id="GO:0005524">
    <property type="term" value="F:ATP binding"/>
    <property type="evidence" value="ECO:0007669"/>
    <property type="project" value="InterPro"/>
</dbReference>
<dbReference type="Pfam" id="PF13175">
    <property type="entry name" value="AAA_15"/>
    <property type="match status" value="1"/>
</dbReference>